<dbReference type="GeneID" id="300579243"/>
<dbReference type="PRINTS" id="PR00420">
    <property type="entry name" value="RNGMNOXGNASE"/>
</dbReference>
<dbReference type="EMBL" id="PPTA01000011">
    <property type="protein sequence ID" value="TFB00191.1"/>
    <property type="molecule type" value="Genomic_DNA"/>
</dbReference>
<feature type="transmembrane region" description="Helical" evidence="4">
    <location>
        <begin position="379"/>
        <end position="397"/>
    </location>
</feature>
<dbReference type="Pfam" id="PF01494">
    <property type="entry name" value="FAD_binding_3"/>
    <property type="match status" value="1"/>
</dbReference>
<protein>
    <recommendedName>
        <fullName evidence="5">FAD-binding domain-containing protein</fullName>
    </recommendedName>
</protein>
<keyword evidence="4" id="KW-1133">Transmembrane helix</keyword>
<comment type="caution">
    <text evidence="6">The sequence shown here is derived from an EMBL/GenBank/DDBJ whole genome shotgun (WGS) entry which is preliminary data.</text>
</comment>
<organism evidence="6 7">
    <name type="scientific">Trichoderma ghanense</name>
    <dbReference type="NCBI Taxonomy" id="65468"/>
    <lineage>
        <taxon>Eukaryota</taxon>
        <taxon>Fungi</taxon>
        <taxon>Dikarya</taxon>
        <taxon>Ascomycota</taxon>
        <taxon>Pezizomycotina</taxon>
        <taxon>Sordariomycetes</taxon>
        <taxon>Hypocreomycetidae</taxon>
        <taxon>Hypocreales</taxon>
        <taxon>Hypocreaceae</taxon>
        <taxon>Trichoderma</taxon>
    </lineage>
</organism>
<name>A0ABY2GX82_9HYPO</name>
<evidence type="ECO:0000256" key="1">
    <source>
        <dbReference type="ARBA" id="ARBA00022630"/>
    </source>
</evidence>
<dbReference type="InterPro" id="IPR002938">
    <property type="entry name" value="FAD-bd"/>
</dbReference>
<evidence type="ECO:0000256" key="2">
    <source>
        <dbReference type="ARBA" id="ARBA00022827"/>
    </source>
</evidence>
<dbReference type="PANTHER" id="PTHR46865">
    <property type="entry name" value="OXIDOREDUCTASE-RELATED"/>
    <property type="match status" value="1"/>
</dbReference>
<dbReference type="PANTHER" id="PTHR46865:SF7">
    <property type="entry name" value="MONOOXYGENASE, PUTATIVE (AFU_ORTHOLOGUE AFUA_8G07040)-RELATED"/>
    <property type="match status" value="1"/>
</dbReference>
<keyword evidence="3" id="KW-0560">Oxidoreductase</keyword>
<keyword evidence="4" id="KW-0472">Membrane</keyword>
<evidence type="ECO:0000256" key="3">
    <source>
        <dbReference type="ARBA" id="ARBA00023002"/>
    </source>
</evidence>
<keyword evidence="2" id="KW-0274">FAD</keyword>
<feature type="domain" description="FAD-binding" evidence="5">
    <location>
        <begin position="5"/>
        <end position="363"/>
    </location>
</feature>
<accession>A0ABY2GX82</accession>
<evidence type="ECO:0000313" key="7">
    <source>
        <dbReference type="Proteomes" id="UP001642720"/>
    </source>
</evidence>
<keyword evidence="7" id="KW-1185">Reference proteome</keyword>
<dbReference type="Proteomes" id="UP001642720">
    <property type="component" value="Unassembled WGS sequence"/>
</dbReference>
<sequence>MAPIKVLISGAGITGNALAYWLSKIGHNVTVIERFPGLRATGLQLDLRGPGIKVLKRMGLEEAFRAKSVPEQGFAVVDSANRRRAYFGVNNSGRGLQNFTTEYEIMRGDFCRLMHDAIKDKVAFRFGVSIASFKQNGGGVDVEFTDGKTERFDFIVGADGVGSNTRKLMLGHGAQDALCPMKGSYTTYFMIPRPIQKGEEYCATFYLATKRRAIMTRRHSPDEIQVYLTCNDFSERMKKAHKDGVPEQKKVLAETFHDAGWQSKDILRGMLESDNFYCERLALVKLDAWYDGKVVLVGDAAYCPSALTGMGTTCGFVGAYVLAGEIARHCGKAKDGKVPTDGLATAFKTYDDKMRPFITQVTDGVGDDSIFWKMMPESAVAVALVNLLMGIAAFFRLNVLGKWILRENVKWTLPEYEELM</sequence>
<dbReference type="Gene3D" id="3.50.50.60">
    <property type="entry name" value="FAD/NAD(P)-binding domain"/>
    <property type="match status" value="1"/>
</dbReference>
<gene>
    <name evidence="6" type="ORF">CCMA1212_007628</name>
</gene>
<dbReference type="SUPFAM" id="SSF51905">
    <property type="entry name" value="FAD/NAD(P)-binding domain"/>
    <property type="match status" value="1"/>
</dbReference>
<proteinExistence type="predicted"/>
<keyword evidence="1" id="KW-0285">Flavoprotein</keyword>
<dbReference type="RefSeq" id="XP_073556392.1">
    <property type="nucleotide sequence ID" value="XM_073704793.1"/>
</dbReference>
<dbReference type="InterPro" id="IPR051704">
    <property type="entry name" value="FAD_aromatic-hydroxylase"/>
</dbReference>
<dbReference type="InterPro" id="IPR036188">
    <property type="entry name" value="FAD/NAD-bd_sf"/>
</dbReference>
<evidence type="ECO:0000259" key="5">
    <source>
        <dbReference type="Pfam" id="PF01494"/>
    </source>
</evidence>
<dbReference type="Gene3D" id="3.30.9.10">
    <property type="entry name" value="D-Amino Acid Oxidase, subunit A, domain 2"/>
    <property type="match status" value="1"/>
</dbReference>
<evidence type="ECO:0000313" key="6">
    <source>
        <dbReference type="EMBL" id="TFB00191.1"/>
    </source>
</evidence>
<reference evidence="6 7" key="1">
    <citation type="submission" date="2018-01" db="EMBL/GenBank/DDBJ databases">
        <title>Genome characterization of the sugarcane-associated fungus Trichoderma ghanense CCMA-1212 and their application in lignocelulose bioconversion.</title>
        <authorList>
            <person name="Steindorff A.S."/>
            <person name="Mendes T.D."/>
            <person name="Vilela E.S.D."/>
            <person name="Rodrigues D.S."/>
            <person name="Formighieri E.F."/>
            <person name="Melo I.S."/>
            <person name="Favaro L.C.L."/>
        </authorList>
    </citation>
    <scope>NUCLEOTIDE SEQUENCE [LARGE SCALE GENOMIC DNA]</scope>
    <source>
        <strain evidence="6 7">CCMA-1212</strain>
    </source>
</reference>
<keyword evidence="4" id="KW-0812">Transmembrane</keyword>
<evidence type="ECO:0000256" key="4">
    <source>
        <dbReference type="SAM" id="Phobius"/>
    </source>
</evidence>